<feature type="domain" description="DEP" evidence="3">
    <location>
        <begin position="32"/>
        <end position="107"/>
    </location>
</feature>
<keyword evidence="1" id="KW-0734">Signal transduction inhibitor</keyword>
<dbReference type="CDD" id="cd04450">
    <property type="entry name" value="DEP_RGS7-like"/>
    <property type="match status" value="1"/>
</dbReference>
<reference evidence="5" key="3">
    <citation type="submission" date="2005-09" db="EMBL/GenBank/DDBJ databases">
        <authorList>
            <person name="Mural R.J."/>
            <person name="Istrail S."/>
            <person name="Sutton G."/>
            <person name="Florea L."/>
            <person name="Halpern A.L."/>
            <person name="Mobarry C.M."/>
            <person name="Lippert R."/>
            <person name="Walenz B."/>
            <person name="Shatkay H."/>
            <person name="Dew I."/>
            <person name="Miller J.R."/>
            <person name="Flanigan M.J."/>
            <person name="Edwards N.J."/>
            <person name="Bolanos R."/>
            <person name="Fasulo D."/>
            <person name="Halldorsson B.V."/>
            <person name="Hannenhalli S."/>
            <person name="Turner R."/>
            <person name="Yooseph S."/>
            <person name="Lu F."/>
            <person name="Nusskern D.R."/>
            <person name="Shue B.C."/>
            <person name="Zheng X.H."/>
            <person name="Zhong F."/>
            <person name="Delcher A.L."/>
            <person name="Huson D.H."/>
            <person name="Kravitz S.A."/>
            <person name="Mouchard L."/>
            <person name="Reinert K."/>
            <person name="Remington K.A."/>
            <person name="Clark A.G."/>
            <person name="Waterman M.S."/>
            <person name="Eichler E.E."/>
            <person name="Adams M.D."/>
            <person name="Hunkapiller M.W."/>
            <person name="Myers E.W."/>
            <person name="Venter J.C."/>
        </authorList>
    </citation>
    <scope>NUCLEOTIDE SEQUENCE</scope>
</reference>
<feature type="region of interest" description="Disordered" evidence="2">
    <location>
        <begin position="112"/>
        <end position="132"/>
    </location>
</feature>
<dbReference type="PANTHER" id="PTHR45746:SF3">
    <property type="entry name" value="REGULATOR OF G-PROTEIN SIGNALING 11"/>
    <property type="match status" value="1"/>
</dbReference>
<dbReference type="GO" id="GO:0008277">
    <property type="term" value="P:regulation of G protein-coupled receptor signaling pathway"/>
    <property type="evidence" value="ECO:0007669"/>
    <property type="project" value="InterPro"/>
</dbReference>
<dbReference type="PROSITE" id="PS50186">
    <property type="entry name" value="DEP"/>
    <property type="match status" value="1"/>
</dbReference>
<dbReference type="Pfam" id="PF00610">
    <property type="entry name" value="DEP"/>
    <property type="match status" value="1"/>
</dbReference>
<evidence type="ECO:0000313" key="4">
    <source>
        <dbReference type="EMBL" id="AAH40504.1"/>
    </source>
</evidence>
<dbReference type="SMR" id="Q8IWC5"/>
<organism evidence="4">
    <name type="scientific">Homo sapiens</name>
    <name type="common">Human</name>
    <dbReference type="NCBI Taxonomy" id="9606"/>
    <lineage>
        <taxon>Eukaryota</taxon>
        <taxon>Metazoa</taxon>
        <taxon>Chordata</taxon>
        <taxon>Craniata</taxon>
        <taxon>Vertebrata</taxon>
        <taxon>Euteleostomi</taxon>
        <taxon>Mammalia</taxon>
        <taxon>Eutheria</taxon>
        <taxon>Euarchontoglires</taxon>
        <taxon>Primates</taxon>
        <taxon>Haplorrhini</taxon>
        <taxon>Catarrhini</taxon>
        <taxon>Hominidae</taxon>
        <taxon>Homo</taxon>
    </lineage>
</organism>
<dbReference type="GO" id="GO:0035556">
    <property type="term" value="P:intracellular signal transduction"/>
    <property type="evidence" value="ECO:0007669"/>
    <property type="project" value="InterPro"/>
</dbReference>
<dbReference type="PANTHER" id="PTHR45746">
    <property type="entry name" value="LP21163P"/>
    <property type="match status" value="1"/>
</dbReference>
<dbReference type="PeptideAtlas" id="Q8IWC5"/>
<proteinExistence type="evidence at transcript level"/>
<accession>Q8IWC5</accession>
<dbReference type="InterPro" id="IPR000591">
    <property type="entry name" value="DEP_dom"/>
</dbReference>
<reference evidence="5" key="1">
    <citation type="journal article" date="2001" name="Science">
        <title>The sequence of the human genome.</title>
        <authorList>
            <person name="Venter J.C."/>
            <person name="Adams M.D."/>
            <person name="Myers E.W."/>
            <person name="Li P.W."/>
            <person name="Mural R.J."/>
            <person name="Sutton G.G."/>
            <person name="Smith H.O."/>
            <person name="Yandell M."/>
            <person name="Evans C.A."/>
            <person name="Holt R.A."/>
            <person name="Gocayne J.D."/>
            <person name="Amanatides P."/>
            <person name="Ballew R.M."/>
            <person name="Huson D.H."/>
            <person name="Wortman J.R."/>
            <person name="Zhang Q."/>
            <person name="Kodira C.D."/>
            <person name="Zheng X.H."/>
            <person name="Chen L."/>
            <person name="Skupski M."/>
            <person name="Subramanian G."/>
            <person name="Thomas P.D."/>
            <person name="Zhang J."/>
            <person name="Gabor Miklos G.L."/>
            <person name="Nelson C."/>
            <person name="Broder S."/>
            <person name="Clark A.G."/>
            <person name="Nadeau J."/>
            <person name="McKusick V.A."/>
            <person name="Zinder N."/>
            <person name="Levine A.J."/>
            <person name="Roberts R.J."/>
            <person name="Simon M."/>
            <person name="Slayman C."/>
            <person name="Hunkapiller M."/>
            <person name="Bolanos R."/>
            <person name="Delcher A."/>
            <person name="Dew I."/>
            <person name="Fasulo D."/>
            <person name="Flanigan M."/>
            <person name="Florea L."/>
            <person name="Halpern A."/>
            <person name="Hannenhalli S."/>
            <person name="Kravitz S."/>
            <person name="Levy S."/>
            <person name="Mobarry C."/>
            <person name="Reinert K."/>
            <person name="Remington K."/>
            <person name="Abu-Threideh J."/>
            <person name="Beasley E."/>
            <person name="Biddick K."/>
            <person name="Bonazzi V."/>
            <person name="Brandon R."/>
            <person name="Cargill M."/>
            <person name="Chandramouliswaran I."/>
            <person name="Charlab R."/>
            <person name="Chaturvedi K."/>
            <person name="Deng Z."/>
            <person name="Di Francesco V."/>
            <person name="Dunn P."/>
            <person name="Eilbeck K."/>
            <person name="Evangelista C."/>
            <person name="Gabrielian A.E."/>
            <person name="Gan W."/>
            <person name="Ge W."/>
            <person name="Gong F."/>
            <person name="Gu Z."/>
            <person name="Guan P."/>
            <person name="Heiman T.J."/>
            <person name="Higgins M.E."/>
            <person name="Ji R.R."/>
            <person name="Ke Z."/>
            <person name="Ketchum K.A."/>
            <person name="Lai Z."/>
            <person name="Lei Y."/>
            <person name="Li Z."/>
            <person name="Li J."/>
            <person name="Liang Y."/>
            <person name="Lin X."/>
            <person name="Lu F."/>
            <person name="Merkulov G.V."/>
            <person name="Milshina N."/>
            <person name="Moore H.M."/>
            <person name="Naik A.K."/>
            <person name="Narayan V.A."/>
            <person name="Neelam B."/>
            <person name="Nusskern D."/>
            <person name="Rusch D.B."/>
            <person name="Salzberg S."/>
            <person name="Shao W."/>
            <person name="Shue B."/>
            <person name="Sun J."/>
            <person name="Wang Z."/>
            <person name="Wang A."/>
            <person name="Wang X."/>
            <person name="Wang J."/>
            <person name="Wei M."/>
            <person name="Wides R."/>
            <person name="Xiao C."/>
            <person name="Yan C."/>
            <person name="Yao A."/>
            <person name="Ye J."/>
            <person name="Zhan M."/>
            <person name="Zhang W."/>
            <person name="Zhang H."/>
            <person name="Zhao Q."/>
            <person name="Zheng L."/>
            <person name="Zhong F."/>
            <person name="Zhong W."/>
            <person name="Zhu S."/>
            <person name="Zhao S."/>
            <person name="Gilbert D."/>
            <person name="Baumhueter S."/>
            <person name="Spier G."/>
            <person name="Carter C."/>
            <person name="Cravchik A."/>
            <person name="Woodage T."/>
            <person name="Ali F."/>
            <person name="An H."/>
            <person name="Awe A."/>
            <person name="Baldwin D."/>
            <person name="Baden H."/>
            <person name="Barnstead M."/>
            <person name="Barrow I."/>
            <person name="Beeson K."/>
            <person name="Busam D."/>
            <person name="Carver A."/>
            <person name="Center A."/>
            <person name="Cheng M.L."/>
            <person name="Curry L."/>
            <person name="Danaher S."/>
            <person name="Davenport L."/>
            <person name="Desilets R."/>
            <person name="Dietz S."/>
            <person name="Dodson K."/>
            <person name="Doup L."/>
            <person name="Ferriera S."/>
            <person name="Garg N."/>
            <person name="Gluecksmann A."/>
            <person name="Hart B."/>
            <person name="Haynes J."/>
            <person name="Haynes C."/>
            <person name="Heiner C."/>
            <person name="Hladun S."/>
            <person name="Hostin D."/>
            <person name="Houck J."/>
            <person name="Howland T."/>
            <person name="Ibegwam C."/>
            <person name="Johnson J."/>
            <person name="Kalush F."/>
            <person name="Kline L."/>
            <person name="Koduru S."/>
            <person name="Love A."/>
            <person name="Mann F."/>
            <person name="May D."/>
            <person name="McCawley S."/>
            <person name="McIntosh T."/>
            <person name="McMullen I."/>
            <person name="Moy M."/>
            <person name="Moy L."/>
            <person name="Murphy B."/>
            <person name="Nelson K."/>
            <person name="Pfannkoch C."/>
            <person name="Pratts E."/>
            <person name="Puri V."/>
            <person name="Qureshi H."/>
            <person name="Reardon M."/>
            <person name="Rodriguez R."/>
            <person name="Rogers Y.H."/>
            <person name="Romblad D."/>
            <person name="Ruhfel B."/>
            <person name="Scott R."/>
            <person name="Sitter C."/>
            <person name="Smallwood M."/>
            <person name="Stewart E."/>
            <person name="Strong R."/>
            <person name="Suh E."/>
            <person name="Thomas R."/>
            <person name="Tint N.N."/>
            <person name="Tse S."/>
            <person name="Vech C."/>
            <person name="Wang G."/>
            <person name="Wetter J."/>
            <person name="Williams S."/>
            <person name="Williams M."/>
            <person name="Windsor S."/>
            <person name="Winn-Deen E."/>
            <person name="Wolfe K."/>
            <person name="Zaveri J."/>
            <person name="Zaveri K."/>
            <person name="Abril J.F."/>
            <person name="Guigo R."/>
            <person name="Campbell M.J."/>
            <person name="Sjolander K.V."/>
            <person name="Karlak B."/>
            <person name="Kejariwal A."/>
            <person name="Mi H."/>
            <person name="Lazareva B."/>
            <person name="Hatton T."/>
            <person name="Narechania A."/>
            <person name="Diemer K."/>
            <person name="Muruganujan A."/>
            <person name="Guo N."/>
            <person name="Sato S."/>
            <person name="Bafna V."/>
            <person name="Istrail S."/>
            <person name="Lippert R."/>
            <person name="Schwartz R."/>
            <person name="Walenz B."/>
            <person name="Yooseph S."/>
            <person name="Allen D."/>
            <person name="Basu A."/>
            <person name="Baxendale J."/>
            <person name="Blick L."/>
            <person name="Caminha M."/>
            <person name="Carnes-Stine J."/>
            <person name="Caulk P."/>
            <person name="Chiang Y.H."/>
            <person name="Coyne M."/>
            <person name="Dahlke C."/>
            <person name="Mays A."/>
            <person name="Dombroski M."/>
            <person name="Donnelly M."/>
            <person name="Ely D."/>
            <person name="Esparham S."/>
            <person name="Fosler C."/>
            <person name="Gire H."/>
            <person name="Glanowski S."/>
            <person name="Glasser K."/>
            <person name="Glodek A."/>
            <person name="Gorokhov M."/>
            <person name="Graham K."/>
            <person name="Gropman B."/>
            <person name="Harris M."/>
            <person name="Heil J."/>
            <person name="Henderson S."/>
            <person name="Hoover J."/>
            <person name="Jennings D."/>
            <person name="Jordan C."/>
            <person name="Jordan J."/>
            <person name="Kasha J."/>
            <person name="Kagan L."/>
            <person name="Kraft C."/>
            <person name="Levitsky A."/>
            <person name="Lewis M."/>
            <person name="Liu X."/>
            <person name="Lopez J."/>
            <person name="Ma D."/>
            <person name="Majoros W."/>
            <person name="McDaniel J."/>
            <person name="Murphy S."/>
            <person name="Newman M."/>
            <person name="Nguyen T."/>
            <person name="Nguyen N."/>
            <person name="Nodell M."/>
            <person name="Pan S."/>
            <person name="Peck J."/>
            <person name="Peterson M."/>
            <person name="Rowe W."/>
            <person name="Sanders R."/>
            <person name="Scott J."/>
            <person name="Simpson M."/>
            <person name="Smith T."/>
            <person name="Sprague A."/>
            <person name="Stockwell T."/>
            <person name="Turner R."/>
            <person name="Venter E."/>
            <person name="Wang M."/>
            <person name="Wen M."/>
            <person name="Wu D."/>
            <person name="Wu M."/>
            <person name="Xia A."/>
            <person name="Zandieh A."/>
            <person name="Zhu X."/>
        </authorList>
    </citation>
    <scope>NUCLEOTIDE SEQUENCE</scope>
</reference>
<dbReference type="FunFam" id="1.10.10.10:FF:000329">
    <property type="entry name" value="regulator of G-protein signaling 9 isoform X2"/>
    <property type="match status" value="1"/>
</dbReference>
<dbReference type="InterPro" id="IPR036390">
    <property type="entry name" value="WH_DNA-bd_sf"/>
</dbReference>
<dbReference type="InterPro" id="IPR036388">
    <property type="entry name" value="WH-like_DNA-bd_sf"/>
</dbReference>
<evidence type="ECO:0000313" key="5">
    <source>
        <dbReference type="EMBL" id="EAW85842.1"/>
    </source>
</evidence>
<dbReference type="OrthoDB" id="196547at2759"/>
<protein>
    <submittedName>
        <fullName evidence="4">RGS11 protein</fullName>
    </submittedName>
    <submittedName>
        <fullName evidence="5">Regulator of G-protein signalling 11, isoform CRA_d</fullName>
    </submittedName>
</protein>
<dbReference type="ChiTaRS" id="RGS11">
    <property type="organism name" value="human"/>
</dbReference>
<dbReference type="Gene3D" id="1.10.10.10">
    <property type="entry name" value="Winged helix-like DNA-binding domain superfamily/Winged helix DNA-binding domain"/>
    <property type="match status" value="1"/>
</dbReference>
<dbReference type="AlphaFoldDB" id="Q8IWC5"/>
<dbReference type="EMBL" id="CH471112">
    <property type="protein sequence ID" value="EAW85842.1"/>
    <property type="molecule type" value="Genomic_DNA"/>
</dbReference>
<dbReference type="SUPFAM" id="SSF46785">
    <property type="entry name" value="Winged helix' DNA-binding domain"/>
    <property type="match status" value="1"/>
</dbReference>
<dbReference type="InterPro" id="IPR047016">
    <property type="entry name" value="RGS6/7/9/11"/>
</dbReference>
<gene>
    <name evidence="4" type="primary">RGS11</name>
    <name evidence="5" type="ORF">hCG_1984117</name>
</gene>
<dbReference type="SMART" id="SM00049">
    <property type="entry name" value="DEP"/>
    <property type="match status" value="1"/>
</dbReference>
<sequence length="208" mass="22748">MAAGPAPPPGRPRAQMPHLRKMERVVVSMQDPDQGVKMRSQRLLVTVIPHAVTGSDVVQWLAQKFCVSEEEALHLGAVLVQHGYIYPLRDPRSLMLRPDETPYRFQVRLGGAGGSRWDPHPHPPSLPTRGDRRGAELAGIGVGLRHVAVGWWSIAPSPKVLDRKYGCGEKDPAEGWSLSFPGDHSRAPQGVVCAEDSAIFLGVPRPRS</sequence>
<name>Q8IWC5_HUMAN</name>
<dbReference type="EMBL" id="BC040504">
    <property type="protein sequence ID" value="AAH40504.1"/>
    <property type="molecule type" value="mRNA"/>
</dbReference>
<dbReference type="GO" id="GO:0009968">
    <property type="term" value="P:negative regulation of signal transduction"/>
    <property type="evidence" value="ECO:0007669"/>
    <property type="project" value="UniProtKB-KW"/>
</dbReference>
<evidence type="ECO:0000256" key="2">
    <source>
        <dbReference type="SAM" id="MobiDB-lite"/>
    </source>
</evidence>
<evidence type="ECO:0000256" key="1">
    <source>
        <dbReference type="ARBA" id="ARBA00022700"/>
    </source>
</evidence>
<reference evidence="4" key="2">
    <citation type="journal article" date="2004" name="Genome Res.">
        <title>The status, quality, and expansion of the NIH full-length cDNA project: the Mammalian Gene Collection (MGC).</title>
        <authorList>
            <consortium name="The MGC Project Team"/>
            <person name="Gerhard D.S."/>
            <person name="Wagner L."/>
            <person name="Feingold E.A."/>
            <person name="Shenmen C.M."/>
            <person name="Grouse L.H."/>
            <person name="Schuler G."/>
            <person name="Klein S.L."/>
            <person name="Old S."/>
            <person name="Rasooly R."/>
            <person name="Good P."/>
            <person name="Guyer M."/>
            <person name="Peck A.M."/>
            <person name="Derge J.G."/>
            <person name="Lipman D."/>
            <person name="Collins F.S."/>
            <person name="Jang W."/>
            <person name="Sherry S."/>
            <person name="Feolo M."/>
            <person name="Misquitta L."/>
            <person name="Lee E."/>
            <person name="Rotmistrovsky K."/>
            <person name="Greenhut S.F."/>
            <person name="Schaefer C.F."/>
            <person name="Buetow K."/>
            <person name="Bonner T.I."/>
            <person name="Haussler D."/>
            <person name="Kent J."/>
            <person name="Kiekhaus M."/>
            <person name="Furey T."/>
            <person name="Brent M."/>
            <person name="Prange C."/>
            <person name="Schreiber K."/>
            <person name="Shapiro N."/>
            <person name="Bhat N.K."/>
            <person name="Hopkins R.F."/>
            <person name="Hsie F."/>
            <person name="Driscoll T."/>
            <person name="Soares M.B."/>
            <person name="Casavant T.L."/>
            <person name="Scheetz T.E."/>
            <person name="Brown-stein M.J."/>
            <person name="Usdin T.B."/>
            <person name="Toshiyuki S."/>
            <person name="Carninci P."/>
            <person name="Piao Y."/>
            <person name="Dudekula D.B."/>
            <person name="Ko M.S."/>
            <person name="Kawakami K."/>
            <person name="Suzuki Y."/>
            <person name="Sugano S."/>
            <person name="Gruber C.E."/>
            <person name="Smith M.R."/>
            <person name="Simmons B."/>
            <person name="Moore T."/>
            <person name="Waterman R."/>
            <person name="Johnson S.L."/>
            <person name="Ruan Y."/>
            <person name="Wei C.L."/>
            <person name="Mathavan S."/>
            <person name="Gunaratne P.H."/>
            <person name="Wu J."/>
            <person name="Garcia A.M."/>
            <person name="Hulyk S.W."/>
            <person name="Fuh E."/>
            <person name="Yuan Y."/>
            <person name="Sneed A."/>
            <person name="Kowis C."/>
            <person name="Hodgson A."/>
            <person name="Muzny D.M."/>
            <person name="McPherson J."/>
            <person name="Gibbs R.A."/>
            <person name="Fahey J."/>
            <person name="Helton E."/>
            <person name="Ketteman M."/>
            <person name="Madan A."/>
            <person name="Rodrigues S."/>
            <person name="Sanchez A."/>
            <person name="Whiting M."/>
            <person name="Madari A."/>
            <person name="Young A.C."/>
            <person name="Wetherby K.D."/>
            <person name="Granite S.J."/>
            <person name="Kwong P.N."/>
            <person name="Brinkley C.P."/>
            <person name="Pearson R.L."/>
            <person name="Bouffard G.G."/>
            <person name="Blakesly R.W."/>
            <person name="Green E.D."/>
            <person name="Dickson M.C."/>
            <person name="Rodriguez A.C."/>
            <person name="Grimwood J."/>
            <person name="Schmutz J."/>
            <person name="Myers R.M."/>
            <person name="Butterfield Y.S."/>
            <person name="Griffith M."/>
            <person name="Griffith O.L."/>
            <person name="Krzywinski M.I."/>
            <person name="Liao N."/>
            <person name="Morin R."/>
            <person name="Morrin R."/>
            <person name="Palmquist D."/>
            <person name="Petrescu A.S."/>
            <person name="Skalska U."/>
            <person name="Smailus D.E."/>
            <person name="Stott J.M."/>
            <person name="Schnerch A."/>
            <person name="Schein J.E."/>
            <person name="Jones S.J."/>
            <person name="Holt R.A."/>
            <person name="Baross A."/>
            <person name="Marra M.A."/>
            <person name="Clifton S."/>
            <person name="Makowski K.A."/>
            <person name="Bosak S."/>
            <person name="Malek J."/>
        </authorList>
    </citation>
    <scope>NUCLEOTIDE SEQUENCE [LARGE SCALE MRNA]</scope>
    <source>
        <tissue evidence="4">Brain</tissue>
    </source>
</reference>
<evidence type="ECO:0000259" key="3">
    <source>
        <dbReference type="PROSITE" id="PS50186"/>
    </source>
</evidence>